<dbReference type="PANTHER" id="PTHR36842:SF1">
    <property type="entry name" value="PROTEIN TOLB"/>
    <property type="match status" value="1"/>
</dbReference>
<accession>M1LSP7</accession>
<dbReference type="GO" id="GO:0017038">
    <property type="term" value="P:protein import"/>
    <property type="evidence" value="ECO:0007669"/>
    <property type="project" value="InterPro"/>
</dbReference>
<proteinExistence type="inferred from homology"/>
<evidence type="ECO:0000256" key="2">
    <source>
        <dbReference type="ARBA" id="ARBA00009820"/>
    </source>
</evidence>
<dbReference type="eggNOG" id="COG0823">
    <property type="taxonomic scope" value="Bacteria"/>
</dbReference>
<dbReference type="NCBIfam" id="TIGR02800">
    <property type="entry name" value="propeller_TolB"/>
    <property type="match status" value="1"/>
</dbReference>
<dbReference type="PANTHER" id="PTHR36842">
    <property type="entry name" value="PROTEIN TOLB HOMOLOG"/>
    <property type="match status" value="1"/>
</dbReference>
<dbReference type="PATRIC" id="fig|1208919.3.peg.578"/>
<keyword evidence="5" id="KW-0472">Membrane</keyword>
<dbReference type="InterPro" id="IPR014167">
    <property type="entry name" value="Tol-Pal_TolB"/>
</dbReference>
<keyword evidence="5" id="KW-1133">Transmembrane helix</keyword>
<gene>
    <name evidence="6" type="ORF">CDSE_0009</name>
</gene>
<dbReference type="EMBL" id="CP003803">
    <property type="protein sequence ID" value="AGF47136.1"/>
    <property type="molecule type" value="Genomic_DNA"/>
</dbReference>
<evidence type="ECO:0000313" key="6">
    <source>
        <dbReference type="EMBL" id="AGF47136.1"/>
    </source>
</evidence>
<evidence type="ECO:0000313" key="7">
    <source>
        <dbReference type="Proteomes" id="UP000011547"/>
    </source>
</evidence>
<comment type="similarity">
    <text evidence="2">Belongs to the TolB family.</text>
</comment>
<dbReference type="SUPFAM" id="SSF69304">
    <property type="entry name" value="Tricorn protease N-terminal domain"/>
    <property type="match status" value="1"/>
</dbReference>
<keyword evidence="4" id="KW-0574">Periplasm</keyword>
<evidence type="ECO:0000256" key="3">
    <source>
        <dbReference type="ARBA" id="ARBA00022729"/>
    </source>
</evidence>
<dbReference type="RefSeq" id="WP_015396547.1">
    <property type="nucleotide sequence ID" value="NC_020294.1"/>
</dbReference>
<evidence type="ECO:0000256" key="4">
    <source>
        <dbReference type="ARBA" id="ARBA00022764"/>
    </source>
</evidence>
<keyword evidence="7" id="KW-1185">Reference proteome</keyword>
<dbReference type="InterPro" id="IPR011042">
    <property type="entry name" value="6-blade_b-propeller_TolB-like"/>
</dbReference>
<evidence type="ECO:0000256" key="1">
    <source>
        <dbReference type="ARBA" id="ARBA00004418"/>
    </source>
</evidence>
<dbReference type="STRING" id="1208919.CDSE_0009"/>
<dbReference type="GO" id="GO:0042597">
    <property type="term" value="C:periplasmic space"/>
    <property type="evidence" value="ECO:0007669"/>
    <property type="project" value="UniProtKB-SubCell"/>
</dbReference>
<keyword evidence="3" id="KW-0732">Signal</keyword>
<dbReference type="HOGENOM" id="CLU_047123_0_0_4"/>
<feature type="transmembrane region" description="Helical" evidence="5">
    <location>
        <begin position="12"/>
        <end position="30"/>
    </location>
</feature>
<protein>
    <submittedName>
        <fullName evidence="6">TolB protein</fullName>
    </submittedName>
</protein>
<evidence type="ECO:0000256" key="5">
    <source>
        <dbReference type="SAM" id="Phobius"/>
    </source>
</evidence>
<dbReference type="Gene3D" id="3.40.50.10070">
    <property type="entry name" value="TolB, N-terminal domain"/>
    <property type="match status" value="1"/>
</dbReference>
<dbReference type="Pfam" id="PF07676">
    <property type="entry name" value="PD40"/>
    <property type="match status" value="4"/>
</dbReference>
<organism evidence="6 7">
    <name type="scientific">Candidatus Kinetoplastidibacterium desouzai TCC079E</name>
    <dbReference type="NCBI Taxonomy" id="1208919"/>
    <lineage>
        <taxon>Bacteria</taxon>
        <taxon>Pseudomonadati</taxon>
        <taxon>Pseudomonadota</taxon>
        <taxon>Betaproteobacteria</taxon>
        <taxon>Candidatus Kinetoplastidibacterium</taxon>
    </lineage>
</organism>
<name>M1LSP7_9PROT</name>
<reference evidence="6 7" key="1">
    <citation type="journal article" date="2013" name="Genome Biol. Evol.">
        <title>Genome evolution and phylogenomic analysis of candidatus kinetoplastibacterium, the betaproteobacterial endosymbionts of strigomonas and angomonas.</title>
        <authorList>
            <person name="Alves J.M."/>
            <person name="Serrano M.G."/>
            <person name="Maia da Silva F."/>
            <person name="Voegtly L.J."/>
            <person name="Matveyev A.V."/>
            <person name="Teixeira M.M."/>
            <person name="Camargo E.P."/>
            <person name="Buck G.A."/>
        </authorList>
    </citation>
    <scope>NUCLEOTIDE SEQUENCE [LARGE SCALE GENOMIC DNA]</scope>
    <source>
        <strain evidence="6 7">TCC079E</strain>
    </source>
</reference>
<comment type="subcellular location">
    <subcellularLocation>
        <location evidence="1">Periplasm</location>
    </subcellularLocation>
</comment>
<dbReference type="KEGG" id="kde:CDSE_0009"/>
<dbReference type="OrthoDB" id="9802240at2"/>
<sequence length="438" mass="49734">MKNKNQINNSTWKNIILTLILITLISFSIIKPDIAIFIPNATAMTLQKYELTICEIDNNTTEGEKIVKSIKEDLLTSDKFNVNSVKNVNKNKSIYNFITRANKNNHLALIKVNYQENDLYEIEFSLEETSPNVKLDNVSFSGSLEDMMVISHLISDRIYHTITGKRGIFSTKLAYIAKKNDIFELQISDYNGQNSQTALRSSEPIISPQWSPDGTKIAYVSFESGRPIIYIHDLFNTQRIILADHKGSNSAPSWSPDGTKIALSMTKTGLSQIYMLDLKDKNFRRIIQSSACDTEPSFSPDGQYIVFTSDRSGSQQIYLTDIYGQKVRRLTFNSIYNGSPKFSTDGKKIVYVKNVNNKFQICSIDLSSGEESMITHGENDQNPCLSPNGEYIIYSHISKNNFRSLSQISLENHQTKNIKENIDYEIFDPSWGPIINEK</sequence>
<dbReference type="Proteomes" id="UP000011547">
    <property type="component" value="Chromosome"/>
</dbReference>
<dbReference type="SUPFAM" id="SSF52964">
    <property type="entry name" value="TolB, N-terminal domain"/>
    <property type="match status" value="1"/>
</dbReference>
<dbReference type="Gene3D" id="2.120.10.30">
    <property type="entry name" value="TolB, C-terminal domain"/>
    <property type="match status" value="1"/>
</dbReference>
<dbReference type="InterPro" id="IPR011659">
    <property type="entry name" value="WD40"/>
</dbReference>
<dbReference type="AlphaFoldDB" id="M1LSP7"/>
<keyword evidence="5" id="KW-0812">Transmembrane</keyword>